<reference evidence="12" key="1">
    <citation type="journal article" date="2021" name="Proc. Natl. Acad. Sci. U.S.A.">
        <title>A Catalog of Tens of Thousands of Viruses from Human Metagenomes Reveals Hidden Associations with Chronic Diseases.</title>
        <authorList>
            <person name="Tisza M.J."/>
            <person name="Buck C.B."/>
        </authorList>
    </citation>
    <scope>NUCLEOTIDE SEQUENCE</scope>
    <source>
        <strain evidence="12">CttFh17</strain>
    </source>
</reference>
<dbReference type="GO" id="GO:0006310">
    <property type="term" value="P:DNA recombination"/>
    <property type="evidence" value="ECO:0007669"/>
    <property type="project" value="UniProtKB-KW"/>
</dbReference>
<feature type="domain" description="Tyr recombinase" evidence="10">
    <location>
        <begin position="169"/>
        <end position="384"/>
    </location>
</feature>
<keyword evidence="6 9" id="KW-0238">DNA-binding</keyword>
<dbReference type="GO" id="GO:0044826">
    <property type="term" value="P:viral genome integration into host DNA"/>
    <property type="evidence" value="ECO:0007669"/>
    <property type="project" value="UniProtKB-KW"/>
</dbReference>
<dbReference type="Pfam" id="PF00589">
    <property type="entry name" value="Phage_integrase"/>
    <property type="match status" value="1"/>
</dbReference>
<dbReference type="Gene3D" id="1.10.443.10">
    <property type="entry name" value="Intergrase catalytic core"/>
    <property type="match status" value="1"/>
</dbReference>
<keyword evidence="8" id="KW-1160">Virus entry into host cell</keyword>
<dbReference type="GO" id="GO:0075713">
    <property type="term" value="P:establishment of integrated proviral latency"/>
    <property type="evidence" value="ECO:0007669"/>
    <property type="project" value="UniProtKB-KW"/>
</dbReference>
<dbReference type="PROSITE" id="PS51898">
    <property type="entry name" value="TYR_RECOMBINASE"/>
    <property type="match status" value="1"/>
</dbReference>
<dbReference type="InterPro" id="IPR013762">
    <property type="entry name" value="Integrase-like_cat_sf"/>
</dbReference>
<sequence length="427" mass="50065">MGKDLKGKELGQGIVQKKSGRYEARYVDRFGKRISISGNDLKDVKKRYNEALYENDKQINIRENITLDEWYKEWMDVYKFDVIRENTKKYYNTVYKKHISPYLGMFHLTDITQYQIKKRLKELKENGYKFETCNKVKILLVDIFNKALINEYVRRNPARGITLKRDEKKDIRVLTREEQVTFFDCCKGTFYDNLFVTAVSTGMRIGELAALKWEDIDWNNMVINVRKTLVYQQYEGDAKKDFHFENPKTDTSTRKIPINRQCELALKKQFMQKRAVASKQPITKNVRGDCADLLFTTRFNTPLNSQIVCDAINKIIEEINLTKDCLDEMESFSAHCFRHTFATRCFEAGIAPKTVQKYLGHATLQMTMDLYTSVMPQHMETEMNKFADVLDTISQSGDNLVEKQYKNTVHNAKITVFRGDSMGYNWC</sequence>
<dbReference type="GO" id="GO:0015074">
    <property type="term" value="P:DNA integration"/>
    <property type="evidence" value="ECO:0007669"/>
    <property type="project" value="UniProtKB-KW"/>
</dbReference>
<accession>A0A8S5NJP5</accession>
<evidence type="ECO:0000256" key="9">
    <source>
        <dbReference type="PROSITE-ProRule" id="PRU01248"/>
    </source>
</evidence>
<evidence type="ECO:0000256" key="1">
    <source>
        <dbReference type="ARBA" id="ARBA00008857"/>
    </source>
</evidence>
<dbReference type="Pfam" id="PF14659">
    <property type="entry name" value="Phage_int_SAM_3"/>
    <property type="match status" value="1"/>
</dbReference>
<dbReference type="InterPro" id="IPR002104">
    <property type="entry name" value="Integrase_catalytic"/>
</dbReference>
<dbReference type="Gene3D" id="1.10.150.130">
    <property type="match status" value="1"/>
</dbReference>
<keyword evidence="5" id="KW-0229">DNA integration</keyword>
<dbReference type="PANTHER" id="PTHR30349:SF41">
    <property type="entry name" value="INTEGRASE_RECOMBINASE PROTEIN MJ0367-RELATED"/>
    <property type="match status" value="1"/>
</dbReference>
<dbReference type="GO" id="GO:0016740">
    <property type="term" value="F:transferase activity"/>
    <property type="evidence" value="ECO:0007669"/>
    <property type="project" value="UniProtKB-KW"/>
</dbReference>
<comment type="similarity">
    <text evidence="1">Belongs to the 'phage' integrase family.</text>
</comment>
<organism evidence="12">
    <name type="scientific">Siphoviridae sp. cttFh17</name>
    <dbReference type="NCBI Taxonomy" id="2826491"/>
    <lineage>
        <taxon>Viruses</taxon>
        <taxon>Duplodnaviria</taxon>
        <taxon>Heunggongvirae</taxon>
        <taxon>Uroviricota</taxon>
        <taxon>Caudoviricetes</taxon>
    </lineage>
</organism>
<dbReference type="Gene3D" id="3.30.160.60">
    <property type="entry name" value="Classic Zinc Finger"/>
    <property type="match status" value="1"/>
</dbReference>
<evidence type="ECO:0000256" key="5">
    <source>
        <dbReference type="ARBA" id="ARBA00022908"/>
    </source>
</evidence>
<dbReference type="CDD" id="cd01189">
    <property type="entry name" value="INT_ICEBs1_C_like"/>
    <property type="match status" value="1"/>
</dbReference>
<keyword evidence="4" id="KW-0378">Hydrolase</keyword>
<dbReference type="GO" id="GO:0003677">
    <property type="term" value="F:DNA binding"/>
    <property type="evidence" value="ECO:0007669"/>
    <property type="project" value="UniProtKB-UniRule"/>
</dbReference>
<protein>
    <recommendedName>
        <fullName evidence="2">Integrase</fullName>
    </recommendedName>
</protein>
<evidence type="ECO:0000256" key="6">
    <source>
        <dbReference type="ARBA" id="ARBA00023125"/>
    </source>
</evidence>
<dbReference type="InterPro" id="IPR010998">
    <property type="entry name" value="Integrase_recombinase_N"/>
</dbReference>
<evidence type="ECO:0000256" key="7">
    <source>
        <dbReference type="ARBA" id="ARBA00023172"/>
    </source>
</evidence>
<keyword evidence="7" id="KW-0233">DNA recombination</keyword>
<dbReference type="GO" id="GO:0016787">
    <property type="term" value="F:hydrolase activity"/>
    <property type="evidence" value="ECO:0007669"/>
    <property type="project" value="UniProtKB-KW"/>
</dbReference>
<dbReference type="InterPro" id="IPR011010">
    <property type="entry name" value="DNA_brk_join_enz"/>
</dbReference>
<evidence type="ECO:0000259" key="11">
    <source>
        <dbReference type="PROSITE" id="PS51900"/>
    </source>
</evidence>
<dbReference type="InterPro" id="IPR050090">
    <property type="entry name" value="Tyrosine_recombinase_XerCD"/>
</dbReference>
<evidence type="ECO:0000313" key="12">
    <source>
        <dbReference type="EMBL" id="DAD94307.1"/>
    </source>
</evidence>
<keyword evidence="8" id="KW-1179">Viral genome integration</keyword>
<dbReference type="InterPro" id="IPR004107">
    <property type="entry name" value="Integrase_SAM-like_N"/>
</dbReference>
<dbReference type="SUPFAM" id="SSF56349">
    <property type="entry name" value="DNA breaking-rejoining enzymes"/>
    <property type="match status" value="1"/>
</dbReference>
<dbReference type="InterPro" id="IPR044068">
    <property type="entry name" value="CB"/>
</dbReference>
<evidence type="ECO:0000256" key="3">
    <source>
        <dbReference type="ARBA" id="ARBA00022679"/>
    </source>
</evidence>
<keyword evidence="3" id="KW-0808">Transferase</keyword>
<dbReference type="PANTHER" id="PTHR30349">
    <property type="entry name" value="PHAGE INTEGRASE-RELATED"/>
    <property type="match status" value="1"/>
</dbReference>
<feature type="domain" description="Core-binding (CB)" evidence="11">
    <location>
        <begin position="65"/>
        <end position="148"/>
    </location>
</feature>
<dbReference type="PROSITE" id="PS51900">
    <property type="entry name" value="CB"/>
    <property type="match status" value="1"/>
</dbReference>
<evidence type="ECO:0000256" key="2">
    <source>
        <dbReference type="ARBA" id="ARBA00016082"/>
    </source>
</evidence>
<proteinExistence type="inferred from homology"/>
<evidence type="ECO:0000256" key="4">
    <source>
        <dbReference type="ARBA" id="ARBA00022801"/>
    </source>
</evidence>
<name>A0A8S5NJP5_9CAUD</name>
<evidence type="ECO:0000259" key="10">
    <source>
        <dbReference type="PROSITE" id="PS51898"/>
    </source>
</evidence>
<dbReference type="EMBL" id="BK015176">
    <property type="protein sequence ID" value="DAD94307.1"/>
    <property type="molecule type" value="Genomic_DNA"/>
</dbReference>
<evidence type="ECO:0000256" key="8">
    <source>
        <dbReference type="ARBA" id="ARBA00023195"/>
    </source>
</evidence>